<dbReference type="InterPro" id="IPR020449">
    <property type="entry name" value="Tscrpt_reg_AraC-type_HTH"/>
</dbReference>
<dbReference type="InterPro" id="IPR018060">
    <property type="entry name" value="HTH_AraC"/>
</dbReference>
<dbReference type="Gene3D" id="1.10.10.60">
    <property type="entry name" value="Homeodomain-like"/>
    <property type="match status" value="2"/>
</dbReference>
<dbReference type="InterPro" id="IPR037923">
    <property type="entry name" value="HTH-like"/>
</dbReference>
<sequence>MKETNVYTKIITDENLMETIPHGSQDYPFRYYYEHLAQFDFNCIDWHWHTELEFVYIQSGTVTAWIGEKQLELPADSGIFINSKFLHRFSSPVDAVIPNFLCMPSFLAATDSYIYQNYVKPIVTSNIPFWIFCREISWQARVLDLMKQIFSAQTSGSSCHLLTSALMQQLWLEIYEHTDLSTSPEITGQFSVNRARLQLMMQFIHENYRKNLSLDEIAAQSMISKSSALNLFRRYLYITPVNYLINYRLKQAALLLSHTEKKVSTISAETGFHNVDYFCRAFKKHYQVTPGEYRKEKWDK</sequence>
<dbReference type="PROSITE" id="PS01124">
    <property type="entry name" value="HTH_ARAC_FAMILY_2"/>
    <property type="match status" value="1"/>
</dbReference>
<dbReference type="InterPro" id="IPR018062">
    <property type="entry name" value="HTH_AraC-typ_CS"/>
</dbReference>
<evidence type="ECO:0000256" key="2">
    <source>
        <dbReference type="ARBA" id="ARBA00023125"/>
    </source>
</evidence>
<evidence type="ECO:0000259" key="4">
    <source>
        <dbReference type="PROSITE" id="PS01124"/>
    </source>
</evidence>
<dbReference type="PRINTS" id="PR00032">
    <property type="entry name" value="HTHARAC"/>
</dbReference>
<dbReference type="PANTHER" id="PTHR43280">
    <property type="entry name" value="ARAC-FAMILY TRANSCRIPTIONAL REGULATOR"/>
    <property type="match status" value="1"/>
</dbReference>
<keyword evidence="6" id="KW-1185">Reference proteome</keyword>
<dbReference type="RefSeq" id="WP_148461043.1">
    <property type="nucleotide sequence ID" value="NZ_JAAIPU010000014.1"/>
</dbReference>
<protein>
    <submittedName>
        <fullName evidence="5">AraC family transcriptional regulator</fullName>
    </submittedName>
</protein>
<name>A0ABX2HAG0_9FIRM</name>
<dbReference type="PROSITE" id="PS00041">
    <property type="entry name" value="HTH_ARAC_FAMILY_1"/>
    <property type="match status" value="1"/>
</dbReference>
<dbReference type="InterPro" id="IPR014710">
    <property type="entry name" value="RmlC-like_jellyroll"/>
</dbReference>
<dbReference type="Gene3D" id="2.60.120.10">
    <property type="entry name" value="Jelly Rolls"/>
    <property type="match status" value="1"/>
</dbReference>
<dbReference type="GeneID" id="69513323"/>
<keyword evidence="1" id="KW-0805">Transcription regulation</keyword>
<reference evidence="5 6" key="1">
    <citation type="journal article" date="2020" name="Cell Host Microbe">
        <title>Functional and Genomic Variation between Human-Derived Isolates of Lachnospiraceae Reveals Inter- and Intra-Species Diversity.</title>
        <authorList>
            <person name="Sorbara M.T."/>
            <person name="Littmann E.R."/>
            <person name="Fontana E."/>
            <person name="Moody T.U."/>
            <person name="Kohout C.E."/>
            <person name="Gjonbalaj M."/>
            <person name="Eaton V."/>
            <person name="Seok R."/>
            <person name="Leiner I.M."/>
            <person name="Pamer E.G."/>
        </authorList>
    </citation>
    <scope>NUCLEOTIDE SEQUENCE [LARGE SCALE GENOMIC DNA]</scope>
    <source>
        <strain evidence="5 6">MSK.17.74</strain>
    </source>
</reference>
<gene>
    <name evidence="5" type="ORF">G5B17_13235</name>
</gene>
<evidence type="ECO:0000313" key="5">
    <source>
        <dbReference type="EMBL" id="NSG86349.1"/>
    </source>
</evidence>
<accession>A0ABX2HAG0</accession>
<dbReference type="Pfam" id="PF02311">
    <property type="entry name" value="AraC_binding"/>
    <property type="match status" value="1"/>
</dbReference>
<dbReference type="EMBL" id="JAAITS010000038">
    <property type="protein sequence ID" value="NSG86349.1"/>
    <property type="molecule type" value="Genomic_DNA"/>
</dbReference>
<organism evidence="5 6">
    <name type="scientific">Blautia faecis</name>
    <dbReference type="NCBI Taxonomy" id="871665"/>
    <lineage>
        <taxon>Bacteria</taxon>
        <taxon>Bacillati</taxon>
        <taxon>Bacillota</taxon>
        <taxon>Clostridia</taxon>
        <taxon>Lachnospirales</taxon>
        <taxon>Lachnospiraceae</taxon>
        <taxon>Blautia</taxon>
    </lineage>
</organism>
<dbReference type="Proteomes" id="UP001644719">
    <property type="component" value="Unassembled WGS sequence"/>
</dbReference>
<dbReference type="PANTHER" id="PTHR43280:SF28">
    <property type="entry name" value="HTH-TYPE TRANSCRIPTIONAL ACTIVATOR RHAS"/>
    <property type="match status" value="1"/>
</dbReference>
<dbReference type="SMART" id="SM00342">
    <property type="entry name" value="HTH_ARAC"/>
    <property type="match status" value="1"/>
</dbReference>
<dbReference type="SUPFAM" id="SSF46689">
    <property type="entry name" value="Homeodomain-like"/>
    <property type="match status" value="2"/>
</dbReference>
<evidence type="ECO:0000256" key="3">
    <source>
        <dbReference type="ARBA" id="ARBA00023163"/>
    </source>
</evidence>
<keyword evidence="2" id="KW-0238">DNA-binding</keyword>
<comment type="caution">
    <text evidence="5">The sequence shown here is derived from an EMBL/GenBank/DDBJ whole genome shotgun (WGS) entry which is preliminary data.</text>
</comment>
<dbReference type="Pfam" id="PF12833">
    <property type="entry name" value="HTH_18"/>
    <property type="match status" value="1"/>
</dbReference>
<dbReference type="InterPro" id="IPR003313">
    <property type="entry name" value="AraC-bd"/>
</dbReference>
<feature type="domain" description="HTH araC/xylS-type" evidence="4">
    <location>
        <begin position="198"/>
        <end position="296"/>
    </location>
</feature>
<proteinExistence type="predicted"/>
<keyword evidence="3" id="KW-0804">Transcription</keyword>
<dbReference type="InterPro" id="IPR009057">
    <property type="entry name" value="Homeodomain-like_sf"/>
</dbReference>
<dbReference type="SUPFAM" id="SSF51215">
    <property type="entry name" value="Regulatory protein AraC"/>
    <property type="match status" value="1"/>
</dbReference>
<evidence type="ECO:0000256" key="1">
    <source>
        <dbReference type="ARBA" id="ARBA00023015"/>
    </source>
</evidence>
<evidence type="ECO:0000313" key="6">
    <source>
        <dbReference type="Proteomes" id="UP001644719"/>
    </source>
</evidence>